<sequence>MSVNLTPEQQRRIENNRQRALARRAERQALLIPGSAQSEHTHPGTTGGPAKSSHLFAPGHLVHPGAPGQGATQTQLIDTKGSCTKTAASATHSFYGQSSKPTTGEKRPSKLPEAVGSVPAKKPAVSVKGKCMSHSENRFRVEVGYYADLITVFKSIPSKNYDPATRMWNFSLEDYLMLMEQAASLPSVSLKPLDGMEGLNFSASTSRPKDAAALAALMRFCQGWQKPGAMVKGKCVLVSRCRVEVDIGYQADVIATFKKMPSKNYDMKTRKWNFLLEDYGKLMVELSELPTVEIEPLPPAVLQSFSSQFEKSESRAPVPPEADLSHVDPQVTRSLMPFQRDGVNFAVSREGRLLLADDMGLGKTVQAICIAAYYRSEWPLLVVAPSSVRFTWAEDESHFLKNMKTARCRAALPLLKTAKRVILLSGTPAMSRTAELYTQILAVRPSLFPRFHDFGTRYCDAKQLPWGWDYSGSSHLSELKLLLEESLMLRRLKSEVLSQLPAKQRKVVTVTTDGINSRTKAALSAAAKELARGYHNKSQEKEALLVFFNHTAEAKIRAIVEYISDMLECGREKFLVFAHHKLVLDSITKELAEKGISYIRIDGSTASAERQQLCDRFQSSQKSCVAVLSVTAANMGLTLHSADLVVFAELFWNPGVLIQAEDRVHRIGQTSNVDIHYLVAKGTADDYLWPMIQEKMNVLEQVGLSESNISEKAESATFHSNDPHQLTITEMFQRSFDEEEMLALVDQDQ</sequence>
<feature type="domain" description="Helicase C-terminal" evidence="8">
    <location>
        <begin position="562"/>
        <end position="724"/>
    </location>
</feature>
<evidence type="ECO:0000259" key="9">
    <source>
        <dbReference type="PROSITE" id="PS51467"/>
    </source>
</evidence>
<dbReference type="Gene3D" id="3.40.50.300">
    <property type="entry name" value="P-loop containing nucleotide triphosphate hydrolases"/>
    <property type="match status" value="1"/>
</dbReference>
<dbReference type="Pfam" id="PF00271">
    <property type="entry name" value="Helicase_C"/>
    <property type="match status" value="1"/>
</dbReference>
<reference evidence="10" key="2">
    <citation type="submission" date="2025-09" db="UniProtKB">
        <authorList>
            <consortium name="Ensembl"/>
        </authorList>
    </citation>
    <scope>IDENTIFICATION</scope>
</reference>
<keyword evidence="11" id="KW-1185">Reference proteome</keyword>
<protein>
    <recommendedName>
        <fullName evidence="2">SWI/SNF-related matrix-associated actin-dependent regulator of chromatin subfamily A-like protein 1</fullName>
    </recommendedName>
    <alternativeName>
        <fullName evidence="6">HepA-related protein</fullName>
    </alternativeName>
    <alternativeName>
        <fullName evidence="5">Sucrose nonfermenting protein 2-like 1</fullName>
    </alternativeName>
</protein>
<dbReference type="InterPro" id="IPR000330">
    <property type="entry name" value="SNF2_N"/>
</dbReference>
<evidence type="ECO:0000256" key="7">
    <source>
        <dbReference type="SAM" id="MobiDB-lite"/>
    </source>
</evidence>
<dbReference type="PANTHER" id="PTHR45766">
    <property type="entry name" value="DNA ANNEALING HELICASE AND ENDONUCLEASE ZRANB3 FAMILY MEMBER"/>
    <property type="match status" value="1"/>
</dbReference>
<dbReference type="InterPro" id="IPR027417">
    <property type="entry name" value="P-loop_NTPase"/>
</dbReference>
<dbReference type="SUPFAM" id="SSF52540">
    <property type="entry name" value="P-loop containing nucleoside triphosphate hydrolases"/>
    <property type="match status" value="2"/>
</dbReference>
<feature type="region of interest" description="Disordered" evidence="7">
    <location>
        <begin position="32"/>
        <end position="72"/>
    </location>
</feature>
<dbReference type="PROSITE" id="PS51194">
    <property type="entry name" value="HELICASE_CTER"/>
    <property type="match status" value="1"/>
</dbReference>
<dbReference type="GO" id="GO:0016787">
    <property type="term" value="F:hydrolase activity"/>
    <property type="evidence" value="ECO:0007669"/>
    <property type="project" value="UniProtKB-KW"/>
</dbReference>
<dbReference type="GO" id="GO:0005524">
    <property type="term" value="F:ATP binding"/>
    <property type="evidence" value="ECO:0007669"/>
    <property type="project" value="InterPro"/>
</dbReference>
<dbReference type="Proteomes" id="UP000472260">
    <property type="component" value="Unassembled WGS sequence"/>
</dbReference>
<organism evidence="10 11">
    <name type="scientific">Sinocyclocheilus anshuiensis</name>
    <dbReference type="NCBI Taxonomy" id="1608454"/>
    <lineage>
        <taxon>Eukaryota</taxon>
        <taxon>Metazoa</taxon>
        <taxon>Chordata</taxon>
        <taxon>Craniata</taxon>
        <taxon>Vertebrata</taxon>
        <taxon>Euteleostomi</taxon>
        <taxon>Actinopterygii</taxon>
        <taxon>Neopterygii</taxon>
        <taxon>Teleostei</taxon>
        <taxon>Ostariophysi</taxon>
        <taxon>Cypriniformes</taxon>
        <taxon>Cyprinidae</taxon>
        <taxon>Cyprininae</taxon>
        <taxon>Sinocyclocheilus</taxon>
    </lineage>
</organism>
<name>A0A671PMG8_9TELE</name>
<keyword evidence="4" id="KW-0539">Nucleus</keyword>
<evidence type="ECO:0000256" key="2">
    <source>
        <dbReference type="ARBA" id="ARBA00020162"/>
    </source>
</evidence>
<dbReference type="FunFam" id="3.40.50.300:FF:001036">
    <property type="entry name" value="SWI/SNF related, matrix associated, actin dependent regulator of chromatin, subfamily a like 1"/>
    <property type="match status" value="1"/>
</dbReference>
<feature type="domain" description="HARP" evidence="9">
    <location>
        <begin position="227"/>
        <end position="298"/>
    </location>
</feature>
<evidence type="ECO:0000256" key="1">
    <source>
        <dbReference type="ARBA" id="ARBA00004123"/>
    </source>
</evidence>
<evidence type="ECO:0000256" key="5">
    <source>
        <dbReference type="ARBA" id="ARBA00029621"/>
    </source>
</evidence>
<feature type="region of interest" description="Disordered" evidence="7">
    <location>
        <begin position="94"/>
        <end position="119"/>
    </location>
</feature>
<dbReference type="InterPro" id="IPR049730">
    <property type="entry name" value="SNF2/RAD54-like_C"/>
</dbReference>
<dbReference type="GO" id="GO:0006281">
    <property type="term" value="P:DNA repair"/>
    <property type="evidence" value="ECO:0007669"/>
    <property type="project" value="TreeGrafter"/>
</dbReference>
<dbReference type="PROSITE" id="PS51467">
    <property type="entry name" value="HARP"/>
    <property type="match status" value="2"/>
</dbReference>
<evidence type="ECO:0000259" key="8">
    <source>
        <dbReference type="PROSITE" id="PS51194"/>
    </source>
</evidence>
<evidence type="ECO:0000256" key="4">
    <source>
        <dbReference type="ARBA" id="ARBA00023242"/>
    </source>
</evidence>
<evidence type="ECO:0000313" key="11">
    <source>
        <dbReference type="Proteomes" id="UP000472260"/>
    </source>
</evidence>
<dbReference type="CDD" id="cd18793">
    <property type="entry name" value="SF2_C_SNF"/>
    <property type="match status" value="1"/>
</dbReference>
<reference evidence="10" key="1">
    <citation type="submission" date="2025-08" db="UniProtKB">
        <authorList>
            <consortium name="Ensembl"/>
        </authorList>
    </citation>
    <scope>IDENTIFICATION</scope>
</reference>
<dbReference type="InterPro" id="IPR001650">
    <property type="entry name" value="Helicase_C-like"/>
</dbReference>
<dbReference type="Ensembl" id="ENSSANT00000061058.1">
    <property type="protein sequence ID" value="ENSSANP00000057382.1"/>
    <property type="gene ID" value="ENSSANG00000028578.1"/>
</dbReference>
<evidence type="ECO:0000256" key="6">
    <source>
        <dbReference type="ARBA" id="ARBA00031896"/>
    </source>
</evidence>
<feature type="domain" description="HARP" evidence="9">
    <location>
        <begin position="123"/>
        <end position="194"/>
    </location>
</feature>
<proteinExistence type="predicted"/>
<dbReference type="InterPro" id="IPR038718">
    <property type="entry name" value="SNF2-like_sf"/>
</dbReference>
<dbReference type="SMART" id="SM00490">
    <property type="entry name" value="HELICc"/>
    <property type="match status" value="1"/>
</dbReference>
<accession>A0A671PMG8</accession>
<dbReference type="Pfam" id="PF07443">
    <property type="entry name" value="HARP"/>
    <property type="match status" value="2"/>
</dbReference>
<comment type="subcellular location">
    <subcellularLocation>
        <location evidence="1">Nucleus</location>
    </subcellularLocation>
</comment>
<dbReference type="InterPro" id="IPR010003">
    <property type="entry name" value="HARP_dom"/>
</dbReference>
<dbReference type="Pfam" id="PF00176">
    <property type="entry name" value="SNF2-rel_dom"/>
    <property type="match status" value="2"/>
</dbReference>
<dbReference type="AlphaFoldDB" id="A0A671PMG8"/>
<evidence type="ECO:0000256" key="3">
    <source>
        <dbReference type="ARBA" id="ARBA00022801"/>
    </source>
</evidence>
<dbReference type="GO" id="GO:0031297">
    <property type="term" value="P:replication fork processing"/>
    <property type="evidence" value="ECO:0007669"/>
    <property type="project" value="TreeGrafter"/>
</dbReference>
<evidence type="ECO:0000313" key="10">
    <source>
        <dbReference type="Ensembl" id="ENSSANP00000057382.1"/>
    </source>
</evidence>
<dbReference type="Gene3D" id="3.40.50.10810">
    <property type="entry name" value="Tandem AAA-ATPase domain"/>
    <property type="match status" value="2"/>
</dbReference>
<gene>
    <name evidence="10" type="primary">smarcal1</name>
</gene>
<dbReference type="PANTHER" id="PTHR45766:SF6">
    <property type="entry name" value="SWI_SNF-RELATED MATRIX-ASSOCIATED ACTIN-DEPENDENT REGULATOR OF CHROMATIN SUBFAMILY A-LIKE PROTEIN 1"/>
    <property type="match status" value="1"/>
</dbReference>
<keyword evidence="3" id="KW-0378">Hydrolase</keyword>
<dbReference type="GO" id="GO:0043596">
    <property type="term" value="C:nuclear replication fork"/>
    <property type="evidence" value="ECO:0007669"/>
    <property type="project" value="TreeGrafter"/>
</dbReference>